<dbReference type="InterPro" id="IPR024869">
    <property type="entry name" value="FAM20"/>
</dbReference>
<evidence type="ECO:0000256" key="3">
    <source>
        <dbReference type="ARBA" id="ARBA00023034"/>
    </source>
</evidence>
<keyword evidence="8" id="KW-0464">Manganese</keyword>
<accession>A0A183J5W3</accession>
<keyword evidence="5" id="KW-0325">Glycoprotein</keyword>
<dbReference type="WBParaSite" id="SBAD_0001164501-mRNA-1">
    <property type="protein sequence ID" value="SBAD_0001164501-mRNA-1"/>
    <property type="gene ID" value="SBAD_0001164501"/>
</dbReference>
<proteinExistence type="inferred from homology"/>
<sequence length="310" mass="36163">LYFRFDRNYETNPNHFYFTDFERHNAEIAGFHLDRVLGFHRAIPTAGRKVNISSELEAHAQAKNRCFVGQCEYYCDTTHAICGEPDMKELSVQALLPDIEYAPRKRSRSPYRRTYNKRRQLALWQLNSSFCDLKVKTAFPYNAGRALLDLVDLYIFDFFMGNQDRHHYEYFSIFPGKKQASFLLHLDNGRGFGNSKTDDMDILAPLTQCCLIRPTTLRTLLDYYTGPLTLSDALRQSLSKDGLSPILAEKHYMALERRLNIVLKEVLKCLKKAEWHYEKVIMPFFFNPTNLSSSEHEEDSEKSLQQQSLK</sequence>
<feature type="binding site" evidence="7">
    <location>
        <position position="187"/>
    </location>
    <ligand>
        <name>ATP</name>
        <dbReference type="ChEBI" id="CHEBI:30616"/>
    </ligand>
</feature>
<keyword evidence="3" id="KW-0333">Golgi apparatus</keyword>
<comment type="similarity">
    <text evidence="2">Belongs to the FAM20 family.</text>
</comment>
<dbReference type="GO" id="GO:0004674">
    <property type="term" value="F:protein serine/threonine kinase activity"/>
    <property type="evidence" value="ECO:0007669"/>
    <property type="project" value="TreeGrafter"/>
</dbReference>
<dbReference type="PANTHER" id="PTHR12450">
    <property type="entry name" value="DENTIN MATRIX PROTEIN 4 PROTEIN FAM20"/>
    <property type="match status" value="1"/>
</dbReference>
<evidence type="ECO:0000259" key="9">
    <source>
        <dbReference type="Pfam" id="PF06702"/>
    </source>
</evidence>
<evidence type="ECO:0000313" key="10">
    <source>
        <dbReference type="WBParaSite" id="SBAD_0001164501-mRNA-1"/>
    </source>
</evidence>
<keyword evidence="4" id="KW-1015">Disulfide bond</keyword>
<evidence type="ECO:0000256" key="8">
    <source>
        <dbReference type="PIRSR" id="PIRSR624869-3"/>
    </source>
</evidence>
<dbReference type="GO" id="GO:0005524">
    <property type="term" value="F:ATP binding"/>
    <property type="evidence" value="ECO:0007669"/>
    <property type="project" value="UniProtKB-KW"/>
</dbReference>
<name>A0A183J5W3_9BILA</name>
<reference evidence="10" key="1">
    <citation type="submission" date="2016-06" db="UniProtKB">
        <authorList>
            <consortium name="WormBaseParasite"/>
        </authorList>
    </citation>
    <scope>IDENTIFICATION</scope>
</reference>
<dbReference type="GO" id="GO:0046872">
    <property type="term" value="F:metal ion binding"/>
    <property type="evidence" value="ECO:0007669"/>
    <property type="project" value="UniProtKB-KW"/>
</dbReference>
<feature type="binding site" evidence="7">
    <location>
        <begin position="93"/>
        <end position="96"/>
    </location>
    <ligand>
        <name>ATP</name>
        <dbReference type="ChEBI" id="CHEBI:30616"/>
    </ligand>
</feature>
<keyword evidence="7" id="KW-0067">ATP-binding</keyword>
<evidence type="ECO:0000256" key="4">
    <source>
        <dbReference type="ARBA" id="ARBA00023157"/>
    </source>
</evidence>
<feature type="binding site" evidence="8">
    <location>
        <position position="22"/>
    </location>
    <ligand>
        <name>Mn(2+)</name>
        <dbReference type="ChEBI" id="CHEBI:29035"/>
    </ligand>
</feature>
<dbReference type="InterPro" id="IPR009581">
    <property type="entry name" value="FAM20_C"/>
</dbReference>
<feature type="domain" description="FAM20 C-terminal" evidence="9">
    <location>
        <begin position="61"/>
        <end position="275"/>
    </location>
</feature>
<dbReference type="PANTHER" id="PTHR12450:SF22">
    <property type="entry name" value="EXTRACELLULAR SERINE_THREONINE PROTEIN CG31145"/>
    <property type="match status" value="1"/>
</dbReference>
<evidence type="ECO:0000256" key="1">
    <source>
        <dbReference type="ARBA" id="ARBA00004555"/>
    </source>
</evidence>
<organism evidence="10">
    <name type="scientific">Soboliphyme baturini</name>
    <dbReference type="NCBI Taxonomy" id="241478"/>
    <lineage>
        <taxon>Eukaryota</taxon>
        <taxon>Metazoa</taxon>
        <taxon>Ecdysozoa</taxon>
        <taxon>Nematoda</taxon>
        <taxon>Enoplea</taxon>
        <taxon>Dorylaimia</taxon>
        <taxon>Dioctophymatida</taxon>
        <taxon>Dioctophymatoidea</taxon>
        <taxon>Soboliphymatidae</taxon>
        <taxon>Soboliphyme</taxon>
    </lineage>
</organism>
<feature type="binding site" evidence="8">
    <location>
        <position position="187"/>
    </location>
    <ligand>
        <name>Mn(2+)</name>
        <dbReference type="ChEBI" id="CHEBI:29035"/>
    </ligand>
</feature>
<evidence type="ECO:0000256" key="7">
    <source>
        <dbReference type="PIRSR" id="PIRSR624869-2"/>
    </source>
</evidence>
<evidence type="ECO:0000256" key="2">
    <source>
        <dbReference type="ARBA" id="ARBA00006557"/>
    </source>
</evidence>
<keyword evidence="7" id="KW-0547">Nucleotide-binding</keyword>
<feature type="binding site" evidence="7">
    <location>
        <position position="169"/>
    </location>
    <ligand>
        <name>ATP</name>
        <dbReference type="ChEBI" id="CHEBI:30616"/>
    </ligand>
</feature>
<feature type="binding site" evidence="7">
    <location>
        <position position="22"/>
    </location>
    <ligand>
        <name>ATP</name>
        <dbReference type="ChEBI" id="CHEBI:30616"/>
    </ligand>
</feature>
<protein>
    <submittedName>
        <fullName evidence="10">Fam20C domain-containing protein</fullName>
    </submittedName>
</protein>
<evidence type="ECO:0000256" key="6">
    <source>
        <dbReference type="PIRSR" id="PIRSR624869-1"/>
    </source>
</evidence>
<comment type="cofactor">
    <cofactor evidence="8">
        <name>Mn(2+)</name>
        <dbReference type="ChEBI" id="CHEBI:29035"/>
    </cofactor>
</comment>
<evidence type="ECO:0000256" key="5">
    <source>
        <dbReference type="ARBA" id="ARBA00023180"/>
    </source>
</evidence>
<dbReference type="Pfam" id="PF06702">
    <property type="entry name" value="Fam20C"/>
    <property type="match status" value="1"/>
</dbReference>
<dbReference type="AlphaFoldDB" id="A0A183J5W3"/>
<dbReference type="GO" id="GO:0005794">
    <property type="term" value="C:Golgi apparatus"/>
    <property type="evidence" value="ECO:0007669"/>
    <property type="project" value="UniProtKB-SubCell"/>
</dbReference>
<keyword evidence="8" id="KW-0479">Metal-binding</keyword>
<feature type="active site" evidence="6">
    <location>
        <position position="164"/>
    </location>
</feature>
<comment type="subcellular location">
    <subcellularLocation>
        <location evidence="1">Golgi apparatus</location>
    </subcellularLocation>
</comment>